<dbReference type="EMBL" id="CP069024">
    <property type="protein sequence ID" value="QRC92469.1"/>
    <property type="molecule type" value="Genomic_DNA"/>
</dbReference>
<dbReference type="Proteomes" id="UP000663193">
    <property type="component" value="Chromosome 2"/>
</dbReference>
<keyword evidence="2" id="KW-1185">Reference proteome</keyword>
<proteinExistence type="predicted"/>
<dbReference type="AlphaFoldDB" id="A0A7U2ET23"/>
<evidence type="ECO:0000313" key="2">
    <source>
        <dbReference type="Proteomes" id="UP000663193"/>
    </source>
</evidence>
<reference evidence="2" key="1">
    <citation type="journal article" date="2021" name="BMC Genomics">
        <title>Chromosome-level genome assembly and manually-curated proteome of model necrotroph Parastagonospora nodorum Sn15 reveals a genome-wide trove of candidate effector homologs, and redundancy of virulence-related functions within an accessory chromosome.</title>
        <authorList>
            <person name="Bertazzoni S."/>
            <person name="Jones D.A.B."/>
            <person name="Phan H.T."/>
            <person name="Tan K.-C."/>
            <person name="Hane J.K."/>
        </authorList>
    </citation>
    <scope>NUCLEOTIDE SEQUENCE [LARGE SCALE GENOMIC DNA]</scope>
    <source>
        <strain evidence="2">SN15 / ATCC MYA-4574 / FGSC 10173)</strain>
    </source>
</reference>
<organism evidence="1 2">
    <name type="scientific">Phaeosphaeria nodorum (strain SN15 / ATCC MYA-4574 / FGSC 10173)</name>
    <name type="common">Glume blotch fungus</name>
    <name type="synonym">Parastagonospora nodorum</name>
    <dbReference type="NCBI Taxonomy" id="321614"/>
    <lineage>
        <taxon>Eukaryota</taxon>
        <taxon>Fungi</taxon>
        <taxon>Dikarya</taxon>
        <taxon>Ascomycota</taxon>
        <taxon>Pezizomycotina</taxon>
        <taxon>Dothideomycetes</taxon>
        <taxon>Pleosporomycetidae</taxon>
        <taxon>Pleosporales</taxon>
        <taxon>Pleosporineae</taxon>
        <taxon>Phaeosphaeriaceae</taxon>
        <taxon>Parastagonospora</taxon>
    </lineage>
</organism>
<protein>
    <submittedName>
        <fullName evidence="1">Uncharacterized protein</fullName>
    </submittedName>
</protein>
<name>A0A7U2ET23_PHANO</name>
<accession>A0A7U2ET23</accession>
<evidence type="ECO:0000313" key="1">
    <source>
        <dbReference type="EMBL" id="QRC92469.1"/>
    </source>
</evidence>
<sequence length="73" mass="7914">MQVSSVWLSSSVAVSLNPQPSTHPHVGTQSTNSTSFFSIKEITMSTKGLKRFTVKAKRSMSGLNPFCDGYESS</sequence>
<dbReference type="VEuPathDB" id="FungiDB:JI435_402510"/>
<gene>
    <name evidence="1" type="ORF">JI435_402510</name>
</gene>